<evidence type="ECO:0000259" key="9">
    <source>
        <dbReference type="PROSITE" id="PS50850"/>
    </source>
</evidence>
<dbReference type="GO" id="GO:0042910">
    <property type="term" value="F:xenobiotic transmembrane transporter activity"/>
    <property type="evidence" value="ECO:0007669"/>
    <property type="project" value="InterPro"/>
</dbReference>
<comment type="caution">
    <text evidence="10">The sequence shown here is derived from an EMBL/GenBank/DDBJ whole genome shotgun (WGS) entry which is preliminary data.</text>
</comment>
<dbReference type="PANTHER" id="PTHR23502:SF132">
    <property type="entry name" value="POLYAMINE TRANSPORTER 2-RELATED"/>
    <property type="match status" value="1"/>
</dbReference>
<comment type="subcellular location">
    <subcellularLocation>
        <location evidence="8">Cell inner membrane</location>
        <topology evidence="8">Multi-pass membrane protein</topology>
    </subcellularLocation>
    <subcellularLocation>
        <location evidence="1">Cell membrane</location>
        <topology evidence="1">Multi-pass membrane protein</topology>
    </subcellularLocation>
</comment>
<dbReference type="InterPro" id="IPR011701">
    <property type="entry name" value="MFS"/>
</dbReference>
<keyword evidence="4" id="KW-1003">Cell membrane</keyword>
<dbReference type="RefSeq" id="WP_266338425.1">
    <property type="nucleotide sequence ID" value="NZ_JAPKNK010000003.1"/>
</dbReference>
<dbReference type="EMBL" id="JAPKNK010000003">
    <property type="protein sequence ID" value="MCX5569457.1"/>
    <property type="molecule type" value="Genomic_DNA"/>
</dbReference>
<evidence type="ECO:0000256" key="6">
    <source>
        <dbReference type="ARBA" id="ARBA00022989"/>
    </source>
</evidence>
<proteinExistence type="inferred from homology"/>
<evidence type="ECO:0000313" key="10">
    <source>
        <dbReference type="EMBL" id="MCX5569457.1"/>
    </source>
</evidence>
<keyword evidence="8" id="KW-0997">Cell inner membrane</keyword>
<feature type="transmembrane region" description="Helical" evidence="8">
    <location>
        <begin position="146"/>
        <end position="168"/>
    </location>
</feature>
<dbReference type="InterPro" id="IPR020846">
    <property type="entry name" value="MFS_dom"/>
</dbReference>
<gene>
    <name evidence="10" type="ORF">OSH07_09665</name>
</gene>
<dbReference type="AlphaFoldDB" id="A0A9X3E144"/>
<dbReference type="InterPro" id="IPR004812">
    <property type="entry name" value="Efflux_drug-R_Bcr/CmlA"/>
</dbReference>
<feature type="transmembrane region" description="Helical" evidence="8">
    <location>
        <begin position="113"/>
        <end position="134"/>
    </location>
</feature>
<feature type="transmembrane region" description="Helical" evidence="8">
    <location>
        <begin position="292"/>
        <end position="314"/>
    </location>
</feature>
<organism evidence="10 11">
    <name type="scientific">Kaistia nematophila</name>
    <dbReference type="NCBI Taxonomy" id="2994654"/>
    <lineage>
        <taxon>Bacteria</taxon>
        <taxon>Pseudomonadati</taxon>
        <taxon>Pseudomonadota</taxon>
        <taxon>Alphaproteobacteria</taxon>
        <taxon>Hyphomicrobiales</taxon>
        <taxon>Kaistiaceae</taxon>
        <taxon>Kaistia</taxon>
    </lineage>
</organism>
<evidence type="ECO:0000256" key="8">
    <source>
        <dbReference type="RuleBase" id="RU365088"/>
    </source>
</evidence>
<feature type="transmembrane region" description="Helical" evidence="8">
    <location>
        <begin position="320"/>
        <end position="339"/>
    </location>
</feature>
<feature type="transmembrane region" description="Helical" evidence="8">
    <location>
        <begin position="385"/>
        <end position="404"/>
    </location>
</feature>
<evidence type="ECO:0000256" key="5">
    <source>
        <dbReference type="ARBA" id="ARBA00022692"/>
    </source>
</evidence>
<feature type="domain" description="Major facilitator superfamily (MFS) profile" evidence="9">
    <location>
        <begin position="18"/>
        <end position="406"/>
    </location>
</feature>
<feature type="transmembrane region" description="Helical" evidence="8">
    <location>
        <begin position="226"/>
        <end position="244"/>
    </location>
</feature>
<evidence type="ECO:0000313" key="11">
    <source>
        <dbReference type="Proteomes" id="UP001144805"/>
    </source>
</evidence>
<dbReference type="PANTHER" id="PTHR23502">
    <property type="entry name" value="MAJOR FACILITATOR SUPERFAMILY"/>
    <property type="match status" value="1"/>
</dbReference>
<keyword evidence="7 8" id="KW-0472">Membrane</keyword>
<feature type="transmembrane region" description="Helical" evidence="8">
    <location>
        <begin position="21"/>
        <end position="46"/>
    </location>
</feature>
<keyword evidence="11" id="KW-1185">Reference proteome</keyword>
<evidence type="ECO:0000256" key="4">
    <source>
        <dbReference type="ARBA" id="ARBA00022475"/>
    </source>
</evidence>
<evidence type="ECO:0000256" key="3">
    <source>
        <dbReference type="ARBA" id="ARBA00022448"/>
    </source>
</evidence>
<dbReference type="CDD" id="cd17320">
    <property type="entry name" value="MFS_MdfA_MDR_like"/>
    <property type="match status" value="1"/>
</dbReference>
<keyword evidence="5 8" id="KW-0812">Transmembrane</keyword>
<dbReference type="Proteomes" id="UP001144805">
    <property type="component" value="Unassembled WGS sequence"/>
</dbReference>
<feature type="transmembrane region" description="Helical" evidence="8">
    <location>
        <begin position="58"/>
        <end position="76"/>
    </location>
</feature>
<dbReference type="SUPFAM" id="SSF103473">
    <property type="entry name" value="MFS general substrate transporter"/>
    <property type="match status" value="1"/>
</dbReference>
<dbReference type="NCBIfam" id="TIGR00710">
    <property type="entry name" value="efflux_Bcr_CflA"/>
    <property type="match status" value="1"/>
</dbReference>
<evidence type="ECO:0000256" key="7">
    <source>
        <dbReference type="ARBA" id="ARBA00023136"/>
    </source>
</evidence>
<accession>A0A9X3E144</accession>
<keyword evidence="6 8" id="KW-1133">Transmembrane helix</keyword>
<evidence type="ECO:0000256" key="1">
    <source>
        <dbReference type="ARBA" id="ARBA00004651"/>
    </source>
</evidence>
<dbReference type="GO" id="GO:1990961">
    <property type="term" value="P:xenobiotic detoxification by transmembrane export across the plasma membrane"/>
    <property type="evidence" value="ECO:0007669"/>
    <property type="project" value="InterPro"/>
</dbReference>
<feature type="transmembrane region" description="Helical" evidence="8">
    <location>
        <begin position="174"/>
        <end position="192"/>
    </location>
</feature>
<name>A0A9X3E144_9HYPH</name>
<feature type="transmembrane region" description="Helical" evidence="8">
    <location>
        <begin position="256"/>
        <end position="280"/>
    </location>
</feature>
<keyword evidence="3 8" id="KW-0813">Transport</keyword>
<dbReference type="PROSITE" id="PS50850">
    <property type="entry name" value="MFS"/>
    <property type="match status" value="1"/>
</dbReference>
<protein>
    <recommendedName>
        <fullName evidence="8">Bcr/CflA family efflux transporter</fullName>
    </recommendedName>
</protein>
<feature type="transmembrane region" description="Helical" evidence="8">
    <location>
        <begin position="88"/>
        <end position="107"/>
    </location>
</feature>
<dbReference type="Gene3D" id="1.20.1720.10">
    <property type="entry name" value="Multidrug resistance protein D"/>
    <property type="match status" value="1"/>
</dbReference>
<dbReference type="GO" id="GO:0005886">
    <property type="term" value="C:plasma membrane"/>
    <property type="evidence" value="ECO:0007669"/>
    <property type="project" value="UniProtKB-SubCell"/>
</dbReference>
<evidence type="ECO:0000256" key="2">
    <source>
        <dbReference type="ARBA" id="ARBA00006236"/>
    </source>
</evidence>
<comment type="similarity">
    <text evidence="2 8">Belongs to the major facilitator superfamily. Bcr/CmlA family.</text>
</comment>
<dbReference type="Pfam" id="PF07690">
    <property type="entry name" value="MFS_1"/>
    <property type="match status" value="1"/>
</dbReference>
<dbReference type="InterPro" id="IPR036259">
    <property type="entry name" value="MFS_trans_sf"/>
</dbReference>
<feature type="transmembrane region" description="Helical" evidence="8">
    <location>
        <begin position="360"/>
        <end position="379"/>
    </location>
</feature>
<sequence>MSVLSERAPARLAPEPSFFEFVVIIAFMMALGSMSIDNLLPAFGHIQQDFGLASANEVQLILTVYMAGFAVMQLFYGPVSDIVGRRPTLMIGLIIFSIGSLIALFAPNFEMLLVARLIQGMGAAATRILSVAIVRDRYEGREMARVMSFTMMIFIIVPVFAPAIGSLFLLFGTWHTIFVSMLVIAVGIALWFGRRMPETLHPEYRMPFSAARILGGAKRCLQERATVGYSTAIGLMFGGLMAYIGSSQQIFETEVYGLGAIFPVVFGSIAAVMGIASFVNVRIVRRLGMRRISHAGVCGHVLMSAIMVGCAIWFDGKPPLLLFAVNLAACQFLFSLTMPNFNTMAMEPLGDIAGTASSMIGFYTTILGTIVGMVIGQMFNGTVLPLAVGFLATGVLSLIVVYWTERGRLFAPHHPDPAAVMDVGH</sequence>
<reference evidence="10" key="1">
    <citation type="submission" date="2022-11" db="EMBL/GenBank/DDBJ databases">
        <title>Biodiversity and phylogenetic relationships of bacteria.</title>
        <authorList>
            <person name="Machado R.A.R."/>
            <person name="Bhat A."/>
            <person name="Loulou A."/>
            <person name="Kallel S."/>
        </authorList>
    </citation>
    <scope>NUCLEOTIDE SEQUENCE</scope>
    <source>
        <strain evidence="10">K-TC2</strain>
    </source>
</reference>